<dbReference type="PROSITE" id="PS01094">
    <property type="entry name" value="UPF0076"/>
    <property type="match status" value="1"/>
</dbReference>
<dbReference type="RefSeq" id="WP_316026071.1">
    <property type="nucleotide sequence ID" value="NZ_JAWDIO010000002.1"/>
</dbReference>
<accession>A0ABU3SWU2</accession>
<keyword evidence="3" id="KW-1185">Reference proteome</keyword>
<dbReference type="CDD" id="cd06150">
    <property type="entry name" value="YjgF_YER057c_UK114_like_2"/>
    <property type="match status" value="1"/>
</dbReference>
<protein>
    <submittedName>
        <fullName evidence="2">RidA family protein</fullName>
    </submittedName>
</protein>
<dbReference type="EMBL" id="JAWDIO010000002">
    <property type="protein sequence ID" value="MDU0354474.1"/>
    <property type="molecule type" value="Genomic_DNA"/>
</dbReference>
<dbReference type="PANTHER" id="PTHR47328">
    <property type="match status" value="1"/>
</dbReference>
<name>A0ABU3SWU2_9ALTE</name>
<dbReference type="Pfam" id="PF01042">
    <property type="entry name" value="Ribonuc_L-PSP"/>
    <property type="match status" value="1"/>
</dbReference>
<evidence type="ECO:0000313" key="2">
    <source>
        <dbReference type="EMBL" id="MDU0354474.1"/>
    </source>
</evidence>
<dbReference type="Proteomes" id="UP001247805">
    <property type="component" value="Unassembled WGS sequence"/>
</dbReference>
<comment type="caution">
    <text evidence="2">The sequence shown here is derived from an EMBL/GenBank/DDBJ whole genome shotgun (WGS) entry which is preliminary data.</text>
</comment>
<dbReference type="InterPro" id="IPR035709">
    <property type="entry name" value="YoaB-like"/>
</dbReference>
<dbReference type="InterPro" id="IPR019897">
    <property type="entry name" value="RidA_CS"/>
</dbReference>
<evidence type="ECO:0000313" key="3">
    <source>
        <dbReference type="Proteomes" id="UP001247805"/>
    </source>
</evidence>
<comment type="similarity">
    <text evidence="1">Belongs to the RutC family.</text>
</comment>
<dbReference type="Gene3D" id="3.30.1330.40">
    <property type="entry name" value="RutC-like"/>
    <property type="match status" value="1"/>
</dbReference>
<dbReference type="InterPro" id="IPR035959">
    <property type="entry name" value="RutC-like_sf"/>
</dbReference>
<dbReference type="PANTHER" id="PTHR47328:SF1">
    <property type="entry name" value="RUTC FAMILY PROTEIN YOAB"/>
    <property type="match status" value="1"/>
</dbReference>
<sequence length="122" mass="13460">MTDIQRQETKQRMSRIVIHQGTVYLCGQVAADASKGIEHQTQTMLDKVDGLLSDAGSDREHILSATIYLKTMDDFAAMNEIWDNWVPTGHAPARACVQAAMARPALLVEISVIAAQKQHEAE</sequence>
<organism evidence="2 3">
    <name type="scientific">Paraglaciecola aquimarina</name>
    <dbReference type="NCBI Taxonomy" id="1235557"/>
    <lineage>
        <taxon>Bacteria</taxon>
        <taxon>Pseudomonadati</taxon>
        <taxon>Pseudomonadota</taxon>
        <taxon>Gammaproteobacteria</taxon>
        <taxon>Alteromonadales</taxon>
        <taxon>Alteromonadaceae</taxon>
        <taxon>Paraglaciecola</taxon>
    </lineage>
</organism>
<evidence type="ECO:0000256" key="1">
    <source>
        <dbReference type="ARBA" id="ARBA00010552"/>
    </source>
</evidence>
<proteinExistence type="inferred from homology"/>
<dbReference type="InterPro" id="IPR006175">
    <property type="entry name" value="YjgF/YER057c/UK114"/>
</dbReference>
<gene>
    <name evidence="2" type="ORF">RS130_11490</name>
</gene>
<dbReference type="SUPFAM" id="SSF55298">
    <property type="entry name" value="YjgF-like"/>
    <property type="match status" value="1"/>
</dbReference>
<reference evidence="2 3" key="1">
    <citation type="submission" date="2023-10" db="EMBL/GenBank/DDBJ databases">
        <title>Glaciecola aquimarina strain GGW-M5 nov., isolated from a coastal seawater.</title>
        <authorList>
            <person name="Bayburt H."/>
            <person name="Kim J.M."/>
            <person name="Choi B.J."/>
            <person name="Jeon C.O."/>
        </authorList>
    </citation>
    <scope>NUCLEOTIDE SEQUENCE [LARGE SCALE GENOMIC DNA]</scope>
    <source>
        <strain evidence="2 3">KCTC 32108</strain>
    </source>
</reference>